<feature type="region of interest" description="Disordered" evidence="1">
    <location>
        <begin position="606"/>
        <end position="625"/>
    </location>
</feature>
<keyword evidence="3" id="KW-1185">Reference proteome</keyword>
<organism evidence="2 3">
    <name type="scientific">Uliginosibacterium flavum</name>
    <dbReference type="NCBI Taxonomy" id="1396831"/>
    <lineage>
        <taxon>Bacteria</taxon>
        <taxon>Pseudomonadati</taxon>
        <taxon>Pseudomonadota</taxon>
        <taxon>Betaproteobacteria</taxon>
        <taxon>Rhodocyclales</taxon>
        <taxon>Zoogloeaceae</taxon>
        <taxon>Uliginosibacterium</taxon>
    </lineage>
</organism>
<dbReference type="RefSeq" id="WP_354601711.1">
    <property type="nucleotide sequence ID" value="NZ_JBEWZI010000015.1"/>
</dbReference>
<dbReference type="EMBL" id="JBEWZI010000015">
    <property type="protein sequence ID" value="MET7015248.1"/>
    <property type="molecule type" value="Genomic_DNA"/>
</dbReference>
<evidence type="ECO:0000313" key="2">
    <source>
        <dbReference type="EMBL" id="MET7015248.1"/>
    </source>
</evidence>
<protein>
    <submittedName>
        <fullName evidence="2">PhoX family phosphatase</fullName>
    </submittedName>
</protein>
<comment type="caution">
    <text evidence="2">The sequence shown here is derived from an EMBL/GenBank/DDBJ whole genome shotgun (WGS) entry which is preliminary data.</text>
</comment>
<dbReference type="InterPro" id="IPR008557">
    <property type="entry name" value="PhoX"/>
</dbReference>
<sequence>MNDPKAPLSTPLADLIDARLSRRSALKGLLAGASGAALMGSGLAEAAGASSDPSSLQFAQPPHKIEQYQQVSTGHRGQVLIRWGDKVLADAPAFDPLNQSAAAQEKQFGYNNDFVAFMPLPRGSKNSGHGLLCVNQEYTNPELMFPGLTKTGAVKQMNQAQAEIEMAAHGHSVVEIRKTAEGWQVVESSQYNRRISALSTPMTITGPAAGHARLKTKADPTGRHIIGTINNCAGGVTPWGTVLIAEENFNNYFGGDPEGLPEAANYKRLGIKGKSAYSWSRFHERFDIEKEPNEPNRFGWVVEIDPYDPKSVPVKRSTLGRFKHEAATCVVAPNGQVVVYSGDDEAFEYIYRFVTAGKYNANNLAANRDLLDTGVLSVAKFSEDGSLRWLPLVFGQGPLTPANGFQSQADVLIETRRAADLVGATPMDRPEDVEANPVNGRVYVMLTNNTTRKPEQINKMNPRASNAYGHILELLPPGTQGNDGAPIAQHTADEFRWEVLLLAGNPSEPKHGAKYHPDTAEKGNWMAAPDNCCFDNRGRLWITTDQGSAQSKSGIPDGVYACDVSGAGRALPKFFYACPKDAEMCGPAFTPDNRTLFVAVQHPGEDADSTFNAPSTRWPDFSRSMPPRPSVVAITRNDGGVIGG</sequence>
<dbReference type="InterPro" id="IPR006311">
    <property type="entry name" value="TAT_signal"/>
</dbReference>
<dbReference type="PANTHER" id="PTHR35399:SF2">
    <property type="entry name" value="DUF839 DOMAIN-CONTAINING PROTEIN"/>
    <property type="match status" value="1"/>
</dbReference>
<accession>A0ABV2TMU5</accession>
<dbReference type="PANTHER" id="PTHR35399">
    <property type="entry name" value="SLR8030 PROTEIN"/>
    <property type="match status" value="1"/>
</dbReference>
<reference evidence="2 3" key="1">
    <citation type="submission" date="2024-07" db="EMBL/GenBank/DDBJ databases">
        <title>Uliginosibacterium flavum JJ3220;KACC:17644.</title>
        <authorList>
            <person name="Kim M.K."/>
        </authorList>
    </citation>
    <scope>NUCLEOTIDE SEQUENCE [LARGE SCALE GENOMIC DNA]</scope>
    <source>
        <strain evidence="2 3">KACC:17644</strain>
    </source>
</reference>
<dbReference type="Proteomes" id="UP001549691">
    <property type="component" value="Unassembled WGS sequence"/>
</dbReference>
<proteinExistence type="predicted"/>
<dbReference type="SUPFAM" id="SSF63829">
    <property type="entry name" value="Calcium-dependent phosphotriesterase"/>
    <property type="match status" value="1"/>
</dbReference>
<gene>
    <name evidence="2" type="ORF">ABXR19_13720</name>
</gene>
<evidence type="ECO:0000313" key="3">
    <source>
        <dbReference type="Proteomes" id="UP001549691"/>
    </source>
</evidence>
<evidence type="ECO:0000256" key="1">
    <source>
        <dbReference type="SAM" id="MobiDB-lite"/>
    </source>
</evidence>
<dbReference type="Pfam" id="PF05787">
    <property type="entry name" value="PhoX"/>
    <property type="match status" value="1"/>
</dbReference>
<name>A0ABV2TMU5_9RHOO</name>
<dbReference type="PROSITE" id="PS51318">
    <property type="entry name" value="TAT"/>
    <property type="match status" value="1"/>
</dbReference>